<keyword evidence="2" id="KW-0732">Signal</keyword>
<feature type="compositionally biased region" description="Polar residues" evidence="1">
    <location>
        <begin position="945"/>
        <end position="967"/>
    </location>
</feature>
<feature type="region of interest" description="Disordered" evidence="1">
    <location>
        <begin position="933"/>
        <end position="975"/>
    </location>
</feature>
<keyword evidence="4" id="KW-1185">Reference proteome</keyword>
<protein>
    <submittedName>
        <fullName evidence="3">TANFOR domain-containing protein</fullName>
    </submittedName>
</protein>
<sequence>MNFPLPFFLLRRRPAVLLLALALSLGLLGVSGAARAQSANDVRVTVLVLPPYSTHLSDYVDQPNRLVVTLTNLTRTPVSLQLAGTLTGDNGVRVQTSAQARSPRPVQLTGLQTRQLDRDELGQLFDENQLTYSGVTVQQMVRGNGLPEGSYTLCVRALDYATLQPRSAENPLGCSRSFLLRSLEPPIIVRPAAEEIVKTQSPQNILFTWTRPAGAPISTEYELRIVEMSDPKRNPNDAFLAGTTPALFERTVSPATTLLYGPADPALIPGRRYAFAVTARDPQGRAVFRNNGRSEVSTFVYGAATKYSDSNSGVVVTPPVKVPGLDKGPVKVAAPPVKATGPAVNPAAYQPVFYTTQITTQIVGFFPDDPAQKTHLFANKSVKLVIDYEAIYSDGSRSSNEYAAHRMPDYHKVLATGTTDGSGNLQLAYLTQINYRTTADTTFAADNTEVPTMFHGRLQRGLRILVNSQYYTSPDQIFRPPTGANVAFTLQQQRAGVRSVSLNVRLQPRQFSQAEVQENGQAKQDPLLNVPVYVLRKWKPTAFPPEGNAPDMASPLAGYVVVSKAAASQLTTIDGVKYATATFNMLLPGLNPSTPYYLYADVRSEAMGDNRAVAYTCPVLPWSIGNEPSPDHTPGSYYGKKVEGKQRDLYNLQNPWLVGNGQWNLSHAVDVANLSLEPQAPRVVGNTYRGENASKALPGVTALLMRINDDWTGGTAERYGYSREKDGFFVFTKVHPDVNAAGKITGPSKRWVTLQKDGYATLVTPMLNNGKPLAFGQQLDLGKMLLQPLGRVKGEIVGDVVLESVTISGVEAPGKGKKKGQNIQVTTSKGAVLTPPARVWVGEGLEQVLNKPKAESGGPRSFDVAAPTGKQMLHVEPYDPNYFTTDTLINVTGDKFDVGRVRLVHKLHRLHIIVYESDKKGGTVTSVGGVQPIGQGGSMAGTGVSGTSATSYTPASGSGSKNSGPAPTTTTTVGAAGGVGGNFQGGAGNVNSALGTGVNSATVNQLAASVLPGWGTAIKNVKVEVLALSEPTETTTDVGGSATLRFASSGTKFTLRLTPLDGSYQAREVTLVNNLSRQDSVYHLALEPALVVRGQVRLGKQPIAGARVFVDWSGLKVETFSDANGNYELGGVPAKQPLTLRATRTGSSYVGAELKRTFNTATDGVDLLISQYNKLDLSRLLGVPVEVETLEDKAGVVSITGAFVRLRGTAGLAPADTALRLPFGTVAVKGGAEKNVKGIPYMMPAAGNSVTSSLTKAEVVVNGKLPGFLVKSDGLRVVGGANGQPGAVRGAVYLPVTQFKDQSISFGATDKVYLAHPTAPAPDRLLYPALVPAGTEAAPAPRWQPVTADNKALTYKLYNFPAEAATAASALGHDTLRLATTLHPQPAGLATPLSVNVGVISALPAKVLPVSGTAKLSLPLESWTLESSKFTLSKNQGLYLASGTLHLGAITDAAHDVAFEELTILPASLSQASFNLSSLKLGGVGTLAVVKEAKALLAFDAGQKHWSLDVLRPDQTGAAVASLSGLPDAAGSVDLRLLTFFANQTQAAQLIDNSPALTLNQVVSFRPVTMVVGQDNLQLGGTINLNIPQLGEQDGKLTIVRENQQPKLLVTMPDMQFQTGPLVVKLPGLNYQRLATGGVSFEGTAEEPGVVKFNVKLYHTPDSTALGLKPQQKFELAQGGGYLDNVRGWMRPSGGQWPLLTFGGDVKNANGLSGVLSLSVHGDIMSENQQITVKNVPTPFGDMQLTFDIPKKRLVGYLPFEKDMGGGTKVHGSANLLADPSGWMMLSAGEMEKSNPALQGAAMLMVGSHALEPEIQEQFQKFSYFYQTKGTMPPSFPKTVEGFYFEGKIGMPVPIIPSFDVDLIVISGKLESVMGGDMRMGMNFSNGTEFGIGQSVFLDVKAGVGGTAIIVCGGVEGGVHADLSADGKVNVSSGDWSIAGDASVKLTATAYGGYGVCDSDCSWFTCDKHEKSVDLTVGAKIGVSNAGTDYSVYLK</sequence>
<evidence type="ECO:0000313" key="3">
    <source>
        <dbReference type="EMBL" id="PJJ58677.1"/>
    </source>
</evidence>
<accession>A0A2M9BL45</accession>
<comment type="caution">
    <text evidence="3">The sequence shown here is derived from an EMBL/GenBank/DDBJ whole genome shotgun (WGS) entry which is preliminary data.</text>
</comment>
<dbReference type="InterPro" id="IPR008969">
    <property type="entry name" value="CarboxyPept-like_regulatory"/>
</dbReference>
<gene>
    <name evidence="3" type="ORF">CLV45_0087</name>
</gene>
<dbReference type="Proteomes" id="UP000228535">
    <property type="component" value="Unassembled WGS sequence"/>
</dbReference>
<evidence type="ECO:0000256" key="2">
    <source>
        <dbReference type="SAM" id="SignalP"/>
    </source>
</evidence>
<evidence type="ECO:0000313" key="4">
    <source>
        <dbReference type="Proteomes" id="UP000228535"/>
    </source>
</evidence>
<dbReference type="OrthoDB" id="1521695at2"/>
<feature type="signal peptide" evidence="2">
    <location>
        <begin position="1"/>
        <end position="36"/>
    </location>
</feature>
<feature type="chain" id="PRO_5014702432" evidence="2">
    <location>
        <begin position="37"/>
        <end position="1995"/>
    </location>
</feature>
<evidence type="ECO:0000256" key="1">
    <source>
        <dbReference type="SAM" id="MobiDB-lite"/>
    </source>
</evidence>
<reference evidence="3 4" key="1">
    <citation type="submission" date="2017-11" db="EMBL/GenBank/DDBJ databases">
        <title>Genomic Encyclopedia of Archaeal and Bacterial Type Strains, Phase II (KMG-II): From Individual Species to Whole Genera.</title>
        <authorList>
            <person name="Goeker M."/>
        </authorList>
    </citation>
    <scope>NUCLEOTIDE SEQUENCE [LARGE SCALE GENOMIC DNA]</scope>
    <source>
        <strain evidence="3 4">DSM 11115</strain>
    </source>
</reference>
<name>A0A2M9BL45_9BACT</name>
<dbReference type="EMBL" id="PGFA01000001">
    <property type="protein sequence ID" value="PJJ58677.1"/>
    <property type="molecule type" value="Genomic_DNA"/>
</dbReference>
<organism evidence="3 4">
    <name type="scientific">Hymenobacter chitinivorans DSM 11115</name>
    <dbReference type="NCBI Taxonomy" id="1121954"/>
    <lineage>
        <taxon>Bacteria</taxon>
        <taxon>Pseudomonadati</taxon>
        <taxon>Bacteroidota</taxon>
        <taxon>Cytophagia</taxon>
        <taxon>Cytophagales</taxon>
        <taxon>Hymenobacteraceae</taxon>
        <taxon>Hymenobacter</taxon>
    </lineage>
</organism>
<dbReference type="SUPFAM" id="SSF49464">
    <property type="entry name" value="Carboxypeptidase regulatory domain-like"/>
    <property type="match status" value="1"/>
</dbReference>
<proteinExistence type="predicted"/>
<feature type="compositionally biased region" description="Gly residues" evidence="1">
    <location>
        <begin position="934"/>
        <end position="944"/>
    </location>
</feature>